<protein>
    <submittedName>
        <fullName evidence="2">Uncharacterized protein</fullName>
    </submittedName>
</protein>
<dbReference type="Proteomes" id="UP000828236">
    <property type="component" value="Unassembled WGS sequence"/>
</dbReference>
<name>A0A9D4NYF0_DERFA</name>
<feature type="transmembrane region" description="Helical" evidence="1">
    <location>
        <begin position="206"/>
        <end position="229"/>
    </location>
</feature>
<keyword evidence="1" id="KW-1133">Transmembrane helix</keyword>
<feature type="transmembrane region" description="Helical" evidence="1">
    <location>
        <begin position="103"/>
        <end position="123"/>
    </location>
</feature>
<dbReference type="EMBL" id="SDOV01000004">
    <property type="protein sequence ID" value="KAH7641381.1"/>
    <property type="molecule type" value="Genomic_DNA"/>
</dbReference>
<feature type="transmembrane region" description="Helical" evidence="1">
    <location>
        <begin position="296"/>
        <end position="316"/>
    </location>
</feature>
<feature type="transmembrane region" description="Helical" evidence="1">
    <location>
        <begin position="58"/>
        <end position="79"/>
    </location>
</feature>
<evidence type="ECO:0000313" key="2">
    <source>
        <dbReference type="EMBL" id="KAH7641381.1"/>
    </source>
</evidence>
<reference evidence="2" key="1">
    <citation type="submission" date="2020-06" db="EMBL/GenBank/DDBJ databases">
        <authorList>
            <person name="Ji K."/>
            <person name="Li J."/>
        </authorList>
    </citation>
    <scope>NUCLEOTIDE SEQUENCE</scope>
    <source>
        <strain evidence="2">JKM2019</strain>
        <tissue evidence="2">Whole body</tissue>
    </source>
</reference>
<organism evidence="2">
    <name type="scientific">Dermatophagoides farinae</name>
    <name type="common">American house dust mite</name>
    <dbReference type="NCBI Taxonomy" id="6954"/>
    <lineage>
        <taxon>Eukaryota</taxon>
        <taxon>Metazoa</taxon>
        <taxon>Ecdysozoa</taxon>
        <taxon>Arthropoda</taxon>
        <taxon>Chelicerata</taxon>
        <taxon>Arachnida</taxon>
        <taxon>Acari</taxon>
        <taxon>Acariformes</taxon>
        <taxon>Sarcoptiformes</taxon>
        <taxon>Astigmata</taxon>
        <taxon>Psoroptidia</taxon>
        <taxon>Analgoidea</taxon>
        <taxon>Pyroglyphidae</taxon>
        <taxon>Dermatophagoidinae</taxon>
        <taxon>Dermatophagoides</taxon>
    </lineage>
</organism>
<evidence type="ECO:0000256" key="1">
    <source>
        <dbReference type="SAM" id="Phobius"/>
    </source>
</evidence>
<gene>
    <name evidence="2" type="ORF">HUG17_4425</name>
</gene>
<keyword evidence="1" id="KW-0472">Membrane</keyword>
<sequence length="429" mass="51528">MKTKNSFFKKQSIQSYHNHIFYLFYYDELIQRKFNVHHDDDDDEVVRMKPFGKIPWPYIHNLLLGIINITVTLASIILIKQPKWINDYDCFDVLSKLFPADGLTYLMTAIILCTINTLLNAFYATSTSYEQFQFLLPIQYVKWRNMNEQDSKHYEWIRDWSFFIARYLIFSIGQLFLIAMIMIIILKSLWRISLFWTLFWLCIMHIWSYHICSGFYHIASFIFIMQYYLNLRQQSFLKSIQKSYDCLLMYGNHNRLKEKRPTTRIPMFKNFLIKQHRLFERLQKEIDDNSKRLSRFISVIFTMSTAVITYVSYLLFMIPQTFVYQFLYMMAALALIATLSQLIIGCAKIRNNNQKLLRLKHKYIVHSSCEYKNNFTIQQLFKFDSLTNTLRNQPLGFRLTNGTTITSYTFITIIFNITSFFFLISQQLY</sequence>
<dbReference type="AlphaFoldDB" id="A0A9D4NYF0"/>
<keyword evidence="1" id="KW-0812">Transmembrane</keyword>
<accession>A0A9D4NYF0</accession>
<reference evidence="2" key="2">
    <citation type="journal article" date="2021" name="World Allergy Organ. J.">
        <title>Chromosome-level assembly of Dermatophagoides farinae genome and transcriptome reveals two novel allergens Der f 37 and Der f 39.</title>
        <authorList>
            <person name="Chen J."/>
            <person name="Cai Z."/>
            <person name="Fan D."/>
            <person name="Hu J."/>
            <person name="Hou Y."/>
            <person name="He Y."/>
            <person name="Zhang Z."/>
            <person name="Zhao Z."/>
            <person name="Gao P."/>
            <person name="Hu W."/>
            <person name="Sun J."/>
            <person name="Li J."/>
            <person name="Ji K."/>
        </authorList>
    </citation>
    <scope>NUCLEOTIDE SEQUENCE</scope>
    <source>
        <strain evidence="2">JKM2019</strain>
    </source>
</reference>
<proteinExistence type="predicted"/>
<feature type="transmembrane region" description="Helical" evidence="1">
    <location>
        <begin position="405"/>
        <end position="424"/>
    </location>
</feature>
<comment type="caution">
    <text evidence="2">The sequence shown here is derived from an EMBL/GenBank/DDBJ whole genome shotgun (WGS) entry which is preliminary data.</text>
</comment>
<feature type="transmembrane region" description="Helical" evidence="1">
    <location>
        <begin position="322"/>
        <end position="347"/>
    </location>
</feature>
<feature type="transmembrane region" description="Helical" evidence="1">
    <location>
        <begin position="167"/>
        <end position="186"/>
    </location>
</feature>